<dbReference type="GO" id="GO:0005789">
    <property type="term" value="C:endoplasmic reticulum membrane"/>
    <property type="evidence" value="ECO:0007669"/>
    <property type="project" value="UniProtKB-SubCell"/>
</dbReference>
<proteinExistence type="inferred from homology"/>
<dbReference type="OrthoDB" id="16538at2759"/>
<accession>A0A9P4HEK8</accession>
<dbReference type="PANTHER" id="PTHR23284:SF0">
    <property type="entry name" value="PROLACTIN REGULATORY ELEMENT-BINDING PROTEIN"/>
    <property type="match status" value="1"/>
</dbReference>
<dbReference type="PANTHER" id="PTHR23284">
    <property type="entry name" value="PROLACTIN REGULATORY ELEMENT BINDING PROTEIN"/>
    <property type="match status" value="1"/>
</dbReference>
<evidence type="ECO:0000256" key="8">
    <source>
        <dbReference type="ARBA" id="ARBA00022989"/>
    </source>
</evidence>
<feature type="region of interest" description="Disordered" evidence="11">
    <location>
        <begin position="249"/>
        <end position="268"/>
    </location>
</feature>
<comment type="caution">
    <text evidence="12">The sequence shown here is derived from an EMBL/GenBank/DDBJ whole genome shotgun (WGS) entry which is preliminary data.</text>
</comment>
<keyword evidence="1 10" id="KW-0813">Transport</keyword>
<keyword evidence="8" id="KW-1133">Transmembrane helix</keyword>
<dbReference type="Proteomes" id="UP000799777">
    <property type="component" value="Unassembled WGS sequence"/>
</dbReference>
<keyword evidence="9" id="KW-0472">Membrane</keyword>
<gene>
    <name evidence="12" type="ORF">EK21DRAFT_58027</name>
</gene>
<dbReference type="InterPro" id="IPR015943">
    <property type="entry name" value="WD40/YVTN_repeat-like_dom_sf"/>
</dbReference>
<dbReference type="Gene3D" id="2.130.10.10">
    <property type="entry name" value="YVTN repeat-like/Quinoprotein amine dehydrogenase"/>
    <property type="match status" value="1"/>
</dbReference>
<sequence>MSRPTISKAQTSYPLYAASWATSRPSHLIVGGGGGAGKHGVKNQISVFDFSSRAPKVEPVAEHEVSQEDSVTCLANLANGNDSLIVYAGNSSSVDEKLKGGDMHFKAFEVKLPTSKPADLSKEKSASITPLSKTQLFATPKSESARREVYQRLIRLSPPQRSASGIPNKRIGAIATGLAGEENEMVIFGATSNRPEAQDIITRVQLSGAQEANDVDILDQNDGQFKVAYITDHDVYVQDVDFDFARRQQRTSKERRKAYSVPHPDVGDRKGKPRLRGVRWLSNSHLLLLSNKYNRTGVELVLLHLYEEGLASVISRKTLPKHAAAATDMDVSLLAPSEADGAYQVVVAVGAIDRSLSVFTLDYHGSARDSFSSFHKYATYEDVHPLQMTKVVFSPFYKPDTTLGKPQYLRLASTSLGNTISVDTFTLQLEGPHWVLQTARTRRLYTAATYLTISVIVAALALLIQSLLDPEGTLTKAIVPASLRNVAGRTFGEGLRAKRHEAVLNNADTPALKIERRIRDLLHLHNPPMGSSSSVTEKALVIHHDPGNDGELSTEVHEGHEEVLKKHAEAKRWDELSHEDQQAWKQKLQDAGMWAVGEGETILKSIFFGQIGGLVGQVAQGVIG</sequence>
<evidence type="ECO:0000256" key="7">
    <source>
        <dbReference type="ARBA" id="ARBA00022927"/>
    </source>
</evidence>
<evidence type="ECO:0000256" key="6">
    <source>
        <dbReference type="ARBA" id="ARBA00022892"/>
    </source>
</evidence>
<dbReference type="GO" id="GO:0006888">
    <property type="term" value="P:endoplasmic reticulum to Golgi vesicle-mediated transport"/>
    <property type="evidence" value="ECO:0007669"/>
    <property type="project" value="UniProtKB-UniRule"/>
</dbReference>
<keyword evidence="2 10" id="KW-0853">WD repeat</keyword>
<keyword evidence="6" id="KW-0931">ER-Golgi transport</keyword>
<dbReference type="GO" id="GO:0015031">
    <property type="term" value="P:protein transport"/>
    <property type="evidence" value="ECO:0007669"/>
    <property type="project" value="UniProtKB-KW"/>
</dbReference>
<organism evidence="12 13">
    <name type="scientific">Setomelanomma holmii</name>
    <dbReference type="NCBI Taxonomy" id="210430"/>
    <lineage>
        <taxon>Eukaryota</taxon>
        <taxon>Fungi</taxon>
        <taxon>Dikarya</taxon>
        <taxon>Ascomycota</taxon>
        <taxon>Pezizomycotina</taxon>
        <taxon>Dothideomycetes</taxon>
        <taxon>Pleosporomycetidae</taxon>
        <taxon>Pleosporales</taxon>
        <taxon>Pleosporineae</taxon>
        <taxon>Phaeosphaeriaceae</taxon>
        <taxon>Setomelanomma</taxon>
    </lineage>
</organism>
<keyword evidence="4 10" id="KW-0677">Repeat</keyword>
<evidence type="ECO:0000256" key="1">
    <source>
        <dbReference type="ARBA" id="ARBA00022448"/>
    </source>
</evidence>
<evidence type="ECO:0000313" key="13">
    <source>
        <dbReference type="Proteomes" id="UP000799777"/>
    </source>
</evidence>
<evidence type="ECO:0000256" key="11">
    <source>
        <dbReference type="SAM" id="MobiDB-lite"/>
    </source>
</evidence>
<comment type="function">
    <text evidence="10">Guanine nucleotide-exchange factor (GEF) required for the formation or budding of transport vesicles from the ER.</text>
</comment>
<evidence type="ECO:0000313" key="12">
    <source>
        <dbReference type="EMBL" id="KAF2033656.1"/>
    </source>
</evidence>
<keyword evidence="5 10" id="KW-0256">Endoplasmic reticulum</keyword>
<reference evidence="12" key="1">
    <citation type="journal article" date="2020" name="Stud. Mycol.">
        <title>101 Dothideomycetes genomes: a test case for predicting lifestyles and emergence of pathogens.</title>
        <authorList>
            <person name="Haridas S."/>
            <person name="Albert R."/>
            <person name="Binder M."/>
            <person name="Bloem J."/>
            <person name="Labutti K."/>
            <person name="Salamov A."/>
            <person name="Andreopoulos B."/>
            <person name="Baker S."/>
            <person name="Barry K."/>
            <person name="Bills G."/>
            <person name="Bluhm B."/>
            <person name="Cannon C."/>
            <person name="Castanera R."/>
            <person name="Culley D."/>
            <person name="Daum C."/>
            <person name="Ezra D."/>
            <person name="Gonzalez J."/>
            <person name="Henrissat B."/>
            <person name="Kuo A."/>
            <person name="Liang C."/>
            <person name="Lipzen A."/>
            <person name="Lutzoni F."/>
            <person name="Magnuson J."/>
            <person name="Mondo S."/>
            <person name="Nolan M."/>
            <person name="Ohm R."/>
            <person name="Pangilinan J."/>
            <person name="Park H.-J."/>
            <person name="Ramirez L."/>
            <person name="Alfaro M."/>
            <person name="Sun H."/>
            <person name="Tritt A."/>
            <person name="Yoshinaga Y."/>
            <person name="Zwiers L.-H."/>
            <person name="Turgeon B."/>
            <person name="Goodwin S."/>
            <person name="Spatafora J."/>
            <person name="Crous P."/>
            <person name="Grigoriev I."/>
        </authorList>
    </citation>
    <scope>NUCLEOTIDE SEQUENCE</scope>
    <source>
        <strain evidence="12">CBS 110217</strain>
    </source>
</reference>
<evidence type="ECO:0000256" key="5">
    <source>
        <dbReference type="ARBA" id="ARBA00022824"/>
    </source>
</evidence>
<keyword evidence="13" id="KW-1185">Reference proteome</keyword>
<name>A0A9P4HEK8_9PLEO</name>
<evidence type="ECO:0000256" key="10">
    <source>
        <dbReference type="RuleBase" id="RU369019"/>
    </source>
</evidence>
<dbReference type="GO" id="GO:0003400">
    <property type="term" value="P:regulation of COPII vesicle coating"/>
    <property type="evidence" value="ECO:0007669"/>
    <property type="project" value="UniProtKB-UniRule"/>
</dbReference>
<dbReference type="InterPro" id="IPR045260">
    <property type="entry name" value="Sec12-like"/>
</dbReference>
<evidence type="ECO:0000256" key="3">
    <source>
        <dbReference type="ARBA" id="ARBA00022692"/>
    </source>
</evidence>
<comment type="subcellular location">
    <subcellularLocation>
        <location evidence="10">Endoplasmic reticulum membrane</location>
        <topology evidence="10">Single-pass type II membrane protein</topology>
    </subcellularLocation>
    <subcellularLocation>
        <location evidence="10">Golgi apparatus membrane</location>
        <topology evidence="10">Single-pass type II membrane protein</topology>
    </subcellularLocation>
</comment>
<evidence type="ECO:0000256" key="9">
    <source>
        <dbReference type="ARBA" id="ARBA00023136"/>
    </source>
</evidence>
<dbReference type="GO" id="GO:0005085">
    <property type="term" value="F:guanyl-nucleotide exchange factor activity"/>
    <property type="evidence" value="ECO:0007669"/>
    <property type="project" value="InterPro"/>
</dbReference>
<protein>
    <recommendedName>
        <fullName evidence="10">Guanine nucleotide-exchange factor SEC12</fullName>
    </recommendedName>
</protein>
<feature type="compositionally biased region" description="Basic residues" evidence="11">
    <location>
        <begin position="249"/>
        <end position="258"/>
    </location>
</feature>
<evidence type="ECO:0000256" key="2">
    <source>
        <dbReference type="ARBA" id="ARBA00022574"/>
    </source>
</evidence>
<evidence type="ECO:0000256" key="4">
    <source>
        <dbReference type="ARBA" id="ARBA00022737"/>
    </source>
</evidence>
<keyword evidence="7 10" id="KW-0653">Protein transport</keyword>
<comment type="similarity">
    <text evidence="10">Belongs to the WD repeat SEC12 family.</text>
</comment>
<dbReference type="GO" id="GO:0000139">
    <property type="term" value="C:Golgi membrane"/>
    <property type="evidence" value="ECO:0007669"/>
    <property type="project" value="UniProtKB-SubCell"/>
</dbReference>
<keyword evidence="3" id="KW-0812">Transmembrane</keyword>
<dbReference type="EMBL" id="ML978165">
    <property type="protein sequence ID" value="KAF2033656.1"/>
    <property type="molecule type" value="Genomic_DNA"/>
</dbReference>
<dbReference type="AlphaFoldDB" id="A0A9P4HEK8"/>